<keyword evidence="7" id="KW-0313">Glucose metabolism</keyword>
<keyword evidence="10 15" id="KW-0460">Magnesium</keyword>
<dbReference type="STRING" id="1397694.GCA_000702585_02811"/>
<dbReference type="PANTHER" id="PTHR45745:SF1">
    <property type="entry name" value="PHOSPHOGLUCOMUTASE 2B-RELATED"/>
    <property type="match status" value="1"/>
</dbReference>
<dbReference type="GO" id="GO:0006166">
    <property type="term" value="P:purine ribonucleoside salvage"/>
    <property type="evidence" value="ECO:0007669"/>
    <property type="project" value="TreeGrafter"/>
</dbReference>
<dbReference type="EC" id="5.4.2.2" evidence="6"/>
<dbReference type="CDD" id="cd05799">
    <property type="entry name" value="PGM2"/>
    <property type="match status" value="1"/>
</dbReference>
<protein>
    <recommendedName>
        <fullName evidence="12">Phosphoglucomutase</fullName>
        <ecNumber evidence="6">5.4.2.2</ecNumber>
    </recommendedName>
    <alternativeName>
        <fullName evidence="14">Alpha-phosphoglucomutase</fullName>
    </alternativeName>
    <alternativeName>
        <fullName evidence="13">Glucose phosphomutase</fullName>
    </alternativeName>
</protein>
<organism evidence="20 21">
    <name type="scientific">Exiguobacterium aurantiacum</name>
    <dbReference type="NCBI Taxonomy" id="33987"/>
    <lineage>
        <taxon>Bacteria</taxon>
        <taxon>Bacillati</taxon>
        <taxon>Bacillota</taxon>
        <taxon>Bacilli</taxon>
        <taxon>Bacillales</taxon>
        <taxon>Bacillales Family XII. Incertae Sedis</taxon>
        <taxon>Exiguobacterium</taxon>
    </lineage>
</organism>
<evidence type="ECO:0000256" key="13">
    <source>
        <dbReference type="ARBA" id="ARBA00041398"/>
    </source>
</evidence>
<feature type="domain" description="Alpha-D-phosphohexomutase alpha/beta/alpha" evidence="17">
    <location>
        <begin position="43"/>
        <end position="181"/>
    </location>
</feature>
<comment type="similarity">
    <text evidence="5 15">Belongs to the phosphohexose mutase family.</text>
</comment>
<dbReference type="GO" id="GO:0000287">
    <property type="term" value="F:magnesium ion binding"/>
    <property type="evidence" value="ECO:0007669"/>
    <property type="project" value="InterPro"/>
</dbReference>
<feature type="domain" description="Alpha-D-phosphohexomutase C-terminal" evidence="16">
    <location>
        <begin position="508"/>
        <end position="560"/>
    </location>
</feature>
<feature type="domain" description="Alpha-D-phosphohexomutase alpha/beta/alpha" evidence="19">
    <location>
        <begin position="324"/>
        <end position="450"/>
    </location>
</feature>
<dbReference type="Gene3D" id="3.30.310.50">
    <property type="entry name" value="Alpha-D-phosphohexomutase, C-terminal domain"/>
    <property type="match status" value="1"/>
</dbReference>
<evidence type="ECO:0000256" key="9">
    <source>
        <dbReference type="ARBA" id="ARBA00022723"/>
    </source>
</evidence>
<dbReference type="Pfam" id="PF02878">
    <property type="entry name" value="PGM_PMM_I"/>
    <property type="match status" value="1"/>
</dbReference>
<dbReference type="AlphaFoldDB" id="A0A377FVV3"/>
<evidence type="ECO:0000259" key="17">
    <source>
        <dbReference type="Pfam" id="PF02878"/>
    </source>
</evidence>
<dbReference type="EMBL" id="UGGP01000001">
    <property type="protein sequence ID" value="STO08947.1"/>
    <property type="molecule type" value="Genomic_DNA"/>
</dbReference>
<dbReference type="SUPFAM" id="SSF55957">
    <property type="entry name" value="Phosphoglucomutase, C-terminal domain"/>
    <property type="match status" value="1"/>
</dbReference>
<dbReference type="InterPro" id="IPR036900">
    <property type="entry name" value="A-D-PHexomutase_C_sf"/>
</dbReference>
<evidence type="ECO:0000256" key="3">
    <source>
        <dbReference type="ARBA" id="ARBA00005164"/>
    </source>
</evidence>
<evidence type="ECO:0000256" key="14">
    <source>
        <dbReference type="ARBA" id="ARBA00041467"/>
    </source>
</evidence>
<dbReference type="RefSeq" id="WP_029335837.1">
    <property type="nucleotide sequence ID" value="NZ_UGGP01000001.1"/>
</dbReference>
<comment type="pathway">
    <text evidence="3">Glycolipid metabolism; diglucosyl-diacylglycerol biosynthesis.</text>
</comment>
<dbReference type="InterPro" id="IPR005841">
    <property type="entry name" value="Alpha-D-phosphohexomutase_SF"/>
</dbReference>
<evidence type="ECO:0000256" key="8">
    <source>
        <dbReference type="ARBA" id="ARBA00022553"/>
    </source>
</evidence>
<gene>
    <name evidence="20" type="primary">pgcA</name>
    <name evidence="20" type="ORF">NCTC13163_02325</name>
</gene>
<evidence type="ECO:0000259" key="18">
    <source>
        <dbReference type="Pfam" id="PF02879"/>
    </source>
</evidence>
<dbReference type="InterPro" id="IPR016066">
    <property type="entry name" value="A-D-PHexomutase_CS"/>
</dbReference>
<evidence type="ECO:0000313" key="21">
    <source>
        <dbReference type="Proteomes" id="UP000254060"/>
    </source>
</evidence>
<evidence type="ECO:0000256" key="11">
    <source>
        <dbReference type="ARBA" id="ARBA00023235"/>
    </source>
</evidence>
<evidence type="ECO:0000259" key="16">
    <source>
        <dbReference type="Pfam" id="PF00408"/>
    </source>
</evidence>
<dbReference type="PROSITE" id="PS00710">
    <property type="entry name" value="PGM_PMM"/>
    <property type="match status" value="1"/>
</dbReference>
<dbReference type="Proteomes" id="UP000254060">
    <property type="component" value="Unassembled WGS sequence"/>
</dbReference>
<evidence type="ECO:0000259" key="19">
    <source>
        <dbReference type="Pfam" id="PF02880"/>
    </source>
</evidence>
<sequence>MAWQQTYERWKQHEALEPHLRVELEEMAKDDTSLEDAFYKTLEFGTGGMRGEIGPGANRMNIYTIRKASKGFADFIAASGEEAKRHGVVIAHDSRHFSPEFALEAARTLASNGIKTYLFPSLRATPELSFAVRHLNAFGGIVITASHNPPEYNGFKVYGADGGQLPPAEADELVSYVNAIEDELLIEVKEEASLRSDGTLVTVDSSVDAAYMDALQSIRIHHDVQGDPLKIVFSPLHGTGRRPVMEGLKAYGFEHVTIVEEQAEPDGAFPTVSYPNPEERAAFELAMQYGDRVEADLLMATDPDADRVGFTVRDRNGEWFVLTGNQTGALLMDYILSQKVETGTLPTNGFVAKTIVTSELGAAIAKAYGVHLENTLTGFKFIGEKIKQYEESGEYEFLFGYEESYGYLIGDFCRDKDAVQACLLGAEMAAFHKQHGRTLYDALQAVYEKYGFYEESLQSMTLKGKAGLEQIGRMMEAFRANPPQEVGGYEVVRFEDYKKQVATDLRQNESEAIDLPSSNVLKFIFEDGSWFCLRPSGTEPKIKFYFSVHADSAEKTTAKREAIERDVMKQAKAID</sequence>
<comment type="cofactor">
    <cofactor evidence="2">
        <name>Mg(2+)</name>
        <dbReference type="ChEBI" id="CHEBI:18420"/>
    </cofactor>
</comment>
<evidence type="ECO:0000256" key="2">
    <source>
        <dbReference type="ARBA" id="ARBA00001946"/>
    </source>
</evidence>
<comment type="pathway">
    <text evidence="4">Lipid metabolism.</text>
</comment>
<dbReference type="GO" id="GO:0004614">
    <property type="term" value="F:phosphoglucomutase activity"/>
    <property type="evidence" value="ECO:0007669"/>
    <property type="project" value="UniProtKB-EC"/>
</dbReference>
<evidence type="ECO:0000256" key="10">
    <source>
        <dbReference type="ARBA" id="ARBA00022842"/>
    </source>
</evidence>
<dbReference type="InterPro" id="IPR005846">
    <property type="entry name" value="A-D-PHexomutase_a/b/a-III"/>
</dbReference>
<evidence type="ECO:0000256" key="7">
    <source>
        <dbReference type="ARBA" id="ARBA00022526"/>
    </source>
</evidence>
<dbReference type="Pfam" id="PF02879">
    <property type="entry name" value="PGM_PMM_II"/>
    <property type="match status" value="1"/>
</dbReference>
<keyword evidence="8" id="KW-0597">Phosphoprotein</keyword>
<evidence type="ECO:0000256" key="12">
    <source>
        <dbReference type="ARBA" id="ARBA00039995"/>
    </source>
</evidence>
<dbReference type="Gene3D" id="3.40.120.10">
    <property type="entry name" value="Alpha-D-Glucose-1,6-Bisphosphate, subunit A, domain 3"/>
    <property type="match status" value="3"/>
</dbReference>
<dbReference type="InterPro" id="IPR005843">
    <property type="entry name" value="A-D-PHexomutase_C"/>
</dbReference>
<dbReference type="InterPro" id="IPR005844">
    <property type="entry name" value="A-D-PHexomutase_a/b/a-I"/>
</dbReference>
<proteinExistence type="inferred from homology"/>
<accession>A0A377FVV3</accession>
<evidence type="ECO:0000256" key="4">
    <source>
        <dbReference type="ARBA" id="ARBA00005189"/>
    </source>
</evidence>
<dbReference type="PRINTS" id="PR00509">
    <property type="entry name" value="PGMPMM"/>
</dbReference>
<dbReference type="SUPFAM" id="SSF53738">
    <property type="entry name" value="Phosphoglucomutase, first 3 domains"/>
    <property type="match status" value="3"/>
</dbReference>
<dbReference type="Pfam" id="PF00408">
    <property type="entry name" value="PGM_PMM_IV"/>
    <property type="match status" value="1"/>
</dbReference>
<evidence type="ECO:0000256" key="6">
    <source>
        <dbReference type="ARBA" id="ARBA00012728"/>
    </source>
</evidence>
<dbReference type="Pfam" id="PF02880">
    <property type="entry name" value="PGM_PMM_III"/>
    <property type="match status" value="1"/>
</dbReference>
<reference evidence="20 21" key="1">
    <citation type="submission" date="2018-06" db="EMBL/GenBank/DDBJ databases">
        <authorList>
            <consortium name="Pathogen Informatics"/>
            <person name="Doyle S."/>
        </authorList>
    </citation>
    <scope>NUCLEOTIDE SEQUENCE [LARGE SCALE GENOMIC DNA]</scope>
    <source>
        <strain evidence="20 21">NCTC13163</strain>
    </source>
</reference>
<feature type="domain" description="Alpha-D-phosphohexomutase alpha/beta/alpha" evidence="18">
    <location>
        <begin position="210"/>
        <end position="314"/>
    </location>
</feature>
<comment type="catalytic activity">
    <reaction evidence="1">
        <text>alpha-D-glucose 1-phosphate = alpha-D-glucose 6-phosphate</text>
        <dbReference type="Rhea" id="RHEA:23536"/>
        <dbReference type="ChEBI" id="CHEBI:58225"/>
        <dbReference type="ChEBI" id="CHEBI:58601"/>
        <dbReference type="EC" id="5.4.2.2"/>
    </reaction>
</comment>
<name>A0A377FVV3_9BACL</name>
<evidence type="ECO:0000256" key="1">
    <source>
        <dbReference type="ARBA" id="ARBA00000443"/>
    </source>
</evidence>
<keyword evidence="7" id="KW-0119">Carbohydrate metabolism</keyword>
<keyword evidence="9 15" id="KW-0479">Metal-binding</keyword>
<evidence type="ECO:0000313" key="20">
    <source>
        <dbReference type="EMBL" id="STO08947.1"/>
    </source>
</evidence>
<dbReference type="PANTHER" id="PTHR45745">
    <property type="entry name" value="PHOSPHOMANNOMUTASE 45A"/>
    <property type="match status" value="1"/>
</dbReference>
<dbReference type="OrthoDB" id="9806956at2"/>
<evidence type="ECO:0000256" key="5">
    <source>
        <dbReference type="ARBA" id="ARBA00010231"/>
    </source>
</evidence>
<dbReference type="InterPro" id="IPR005845">
    <property type="entry name" value="A-D-PHexomutase_a/b/a-II"/>
</dbReference>
<dbReference type="InterPro" id="IPR016055">
    <property type="entry name" value="A-D-PHexomutase_a/b/a-I/II/III"/>
</dbReference>
<dbReference type="GO" id="GO:0006006">
    <property type="term" value="P:glucose metabolic process"/>
    <property type="evidence" value="ECO:0007669"/>
    <property type="project" value="UniProtKB-KW"/>
</dbReference>
<evidence type="ECO:0000256" key="15">
    <source>
        <dbReference type="RuleBase" id="RU004326"/>
    </source>
</evidence>
<keyword evidence="11 20" id="KW-0413">Isomerase</keyword>
<dbReference type="GO" id="GO:0008973">
    <property type="term" value="F:phosphopentomutase activity"/>
    <property type="evidence" value="ECO:0007669"/>
    <property type="project" value="TreeGrafter"/>
</dbReference>